<dbReference type="Pfam" id="PF13508">
    <property type="entry name" value="Acetyltransf_7"/>
    <property type="match status" value="1"/>
</dbReference>
<keyword evidence="3" id="KW-0808">Transferase</keyword>
<feature type="domain" description="N-acetyltransferase" evidence="2">
    <location>
        <begin position="1"/>
        <end position="147"/>
    </location>
</feature>
<proteinExistence type="predicted"/>
<protein>
    <submittedName>
        <fullName evidence="3">N-acetyltransferase</fullName>
    </submittedName>
</protein>
<dbReference type="EMBL" id="RDBM01000037">
    <property type="protein sequence ID" value="TXS23803.1"/>
    <property type="molecule type" value="Genomic_DNA"/>
</dbReference>
<dbReference type="InterPro" id="IPR016181">
    <property type="entry name" value="Acyl_CoA_acyltransferase"/>
</dbReference>
<dbReference type="Gene3D" id="3.40.630.30">
    <property type="match status" value="1"/>
</dbReference>
<dbReference type="CDD" id="cd04301">
    <property type="entry name" value="NAT_SF"/>
    <property type="match status" value="1"/>
</dbReference>
<dbReference type="SUPFAM" id="SSF55729">
    <property type="entry name" value="Acyl-CoA N-acyltransferases (Nat)"/>
    <property type="match status" value="1"/>
</dbReference>
<dbReference type="AlphaFoldDB" id="A0A652KJD7"/>
<dbReference type="GO" id="GO:0016747">
    <property type="term" value="F:acyltransferase activity, transferring groups other than amino-acyl groups"/>
    <property type="evidence" value="ECO:0007669"/>
    <property type="project" value="InterPro"/>
</dbReference>
<dbReference type="InterPro" id="IPR000182">
    <property type="entry name" value="GNAT_dom"/>
</dbReference>
<sequence length="169" mass="19483">MFRLETEVDKERRILLGRRLNDDNWDGSPGLRALHSTSAEHEVPLEVWLLDERGELAGGLSGRTWAYWLHVDLLWVDARHRGLGLGSRLLAEAERLAHDDRACTRSRLETWDFQAPDFYRKQGYEVVGEVEDYPPGVAELILVKQLERSAGPPPREPRGRLPARRDRPR</sequence>
<gene>
    <name evidence="3" type="ORF">EAO74_24960</name>
</gene>
<evidence type="ECO:0000259" key="2">
    <source>
        <dbReference type="PROSITE" id="PS51186"/>
    </source>
</evidence>
<feature type="compositionally biased region" description="Basic and acidic residues" evidence="1">
    <location>
        <begin position="155"/>
        <end position="169"/>
    </location>
</feature>
<dbReference type="PROSITE" id="PS51186">
    <property type="entry name" value="GNAT"/>
    <property type="match status" value="1"/>
</dbReference>
<evidence type="ECO:0000256" key="1">
    <source>
        <dbReference type="SAM" id="MobiDB-lite"/>
    </source>
</evidence>
<evidence type="ECO:0000313" key="3">
    <source>
        <dbReference type="EMBL" id="TXS23803.1"/>
    </source>
</evidence>
<accession>A0A652KJD7</accession>
<organism evidence="3">
    <name type="scientific">Streptomyces sp. gb1(2016)</name>
    <dbReference type="NCBI Taxonomy" id="1828321"/>
    <lineage>
        <taxon>Bacteria</taxon>
        <taxon>Bacillati</taxon>
        <taxon>Actinomycetota</taxon>
        <taxon>Actinomycetes</taxon>
        <taxon>Kitasatosporales</taxon>
        <taxon>Streptomycetaceae</taxon>
        <taxon>Streptomyces</taxon>
    </lineage>
</organism>
<comment type="caution">
    <text evidence="3">The sequence shown here is derived from an EMBL/GenBank/DDBJ whole genome shotgun (WGS) entry which is preliminary data.</text>
</comment>
<name>A0A652KJD7_9ACTN</name>
<feature type="region of interest" description="Disordered" evidence="1">
    <location>
        <begin position="148"/>
        <end position="169"/>
    </location>
</feature>
<reference evidence="3" key="1">
    <citation type="submission" date="2018-10" db="EMBL/GenBank/DDBJ databases">
        <authorList>
            <person name="Hariharan J."/>
            <person name="Choudoir M.J."/>
            <person name="Diebold P."/>
            <person name="Panke-Buisse K."/>
            <person name="Campbell A.N."/>
            <person name="Buckley D.H."/>
        </authorList>
    </citation>
    <scope>NUCLEOTIDE SEQUENCE</scope>
    <source>
        <strain evidence="3">Gb1</strain>
    </source>
</reference>